<keyword evidence="3" id="KW-0813">Transport</keyword>
<dbReference type="OrthoDB" id="9814523at2"/>
<dbReference type="GO" id="GO:0015293">
    <property type="term" value="F:symporter activity"/>
    <property type="evidence" value="ECO:0007669"/>
    <property type="project" value="TreeGrafter"/>
</dbReference>
<sequence>MTLHKKHFALFAGLLAFLFAATMRGQAAGDGAADGRAVTHTVLDWEQLPALPDKEGFAGGFSGVAGRALVAAGGANFPDKRPWEGGTKTWYDKVFVLEPGAAEWREEGRLPRANGYGLSLPWRDGFVMIGGGDARQNFKTVLHVTRPAGGPVKFAPLPDLPKSLAMPAGAVVKNYIYVAGGLETPASNEAANVLYRLNMNNTGTGWETLAPCPGGGRFLAQAGAVGDTFYLFGGVRPDGTQAKRVWLTDAWSYHHDHGWKQLADLPHSVAAAPPQAIPVGQTHLLLVGGDDGSQWGVTAPNHKGFPRTILAYHTITDTWVAMGEVPFSLVTTSMTPWEGGFVITSGEREPGIRSPAVWKATIAGRKATFGWINYATVIAYLAGMVLIGWWCSRRNKSTDDYFRAGGRIPWWAAGMAIYATMLSSMTFMAIPAKSYATDWTFLWANVSILLIAPILIGVYLPFYRRLNVTSAYEYLEKRFNLPVRLYGSAAFILFQLGRQAVVLLLPALALSAVCDLNVSTCIILMGVLCVVYTVMGGMEAVIWTDVVQTVVLLGAALITLVLIIGGTDGGVAGFFKTAADNNKFHMFNWTLSPSVTANAFWVIFIGNIFANLVPYTSDQAVVQRYMTTQSEKKAARSIWFNAILALPSSILFFAIGTALFVYYKNNPAQLDPTQATDSIFPVYIVQSLPVGIAGLVIAGVFAAAQSTVSGSLNSVVTAGMTDFYTRLGGKATGAAGLRLARVLTAIVGVFATVTALVLAELNLTSLWDAYNSILGLTASGLAGLFALGIFSKRASGTGAAIGVVCSALVLFLVQRLTNLHFFLYAATGILTCVIVGYLASLIFPSNKPIDGLTFKTLKK</sequence>
<keyword evidence="14" id="KW-1185">Reference proteome</keyword>
<feature type="transmembrane region" description="Helical" evidence="11">
    <location>
        <begin position="683"/>
        <end position="704"/>
    </location>
</feature>
<dbReference type="NCBIfam" id="TIGR00813">
    <property type="entry name" value="sss"/>
    <property type="match status" value="1"/>
</dbReference>
<dbReference type="CDD" id="cd11495">
    <property type="entry name" value="SLC5sbd_NIS-like_u3"/>
    <property type="match status" value="1"/>
</dbReference>
<evidence type="ECO:0000256" key="8">
    <source>
        <dbReference type="ARBA" id="ARBA00023065"/>
    </source>
</evidence>
<feature type="transmembrane region" description="Helical" evidence="11">
    <location>
        <begin position="410"/>
        <end position="430"/>
    </location>
</feature>
<dbReference type="AlphaFoldDB" id="A0A2U8E0X8"/>
<evidence type="ECO:0000256" key="2">
    <source>
        <dbReference type="ARBA" id="ARBA00006434"/>
    </source>
</evidence>
<dbReference type="PROSITE" id="PS50283">
    <property type="entry name" value="NA_SOLUT_SYMP_3"/>
    <property type="match status" value="1"/>
</dbReference>
<comment type="similarity">
    <text evidence="2">Belongs to the sodium:solute symporter (SSF) (TC 2.A.21) family.</text>
</comment>
<keyword evidence="7" id="KW-0915">Sodium</keyword>
<dbReference type="InterPro" id="IPR038377">
    <property type="entry name" value="Na/Glc_symporter_sf"/>
</dbReference>
<feature type="transmembrane region" description="Helical" evidence="11">
    <location>
        <begin position="483"/>
        <end position="510"/>
    </location>
</feature>
<evidence type="ECO:0000256" key="3">
    <source>
        <dbReference type="ARBA" id="ARBA00022448"/>
    </source>
</evidence>
<keyword evidence="10" id="KW-0739">Sodium transport</keyword>
<keyword evidence="9 11" id="KW-0472">Membrane</keyword>
<evidence type="ECO:0000256" key="10">
    <source>
        <dbReference type="ARBA" id="ARBA00023201"/>
    </source>
</evidence>
<keyword evidence="8" id="KW-0406">Ion transport</keyword>
<dbReference type="GO" id="GO:0005886">
    <property type="term" value="C:plasma membrane"/>
    <property type="evidence" value="ECO:0007669"/>
    <property type="project" value="UniProtKB-SubCell"/>
</dbReference>
<dbReference type="SUPFAM" id="SSF117281">
    <property type="entry name" value="Kelch motif"/>
    <property type="match status" value="1"/>
</dbReference>
<dbReference type="Pfam" id="PF00474">
    <property type="entry name" value="SSF"/>
    <property type="match status" value="1"/>
</dbReference>
<protein>
    <recommendedName>
        <fullName evidence="15">Sodium:solute symporter</fullName>
    </recommendedName>
</protein>
<evidence type="ECO:0008006" key="15">
    <source>
        <dbReference type="Google" id="ProtNLM"/>
    </source>
</evidence>
<feature type="signal peptide" evidence="12">
    <location>
        <begin position="1"/>
        <end position="27"/>
    </location>
</feature>
<dbReference type="Pfam" id="PF24996">
    <property type="entry name" value="NANM"/>
    <property type="match status" value="1"/>
</dbReference>
<dbReference type="Gene3D" id="1.20.1730.10">
    <property type="entry name" value="Sodium/glucose cotransporter"/>
    <property type="match status" value="1"/>
</dbReference>
<organism evidence="13 14">
    <name type="scientific">Ereboglobus luteus</name>
    <dbReference type="NCBI Taxonomy" id="1796921"/>
    <lineage>
        <taxon>Bacteria</taxon>
        <taxon>Pseudomonadati</taxon>
        <taxon>Verrucomicrobiota</taxon>
        <taxon>Opitutia</taxon>
        <taxon>Opitutales</taxon>
        <taxon>Opitutaceae</taxon>
        <taxon>Ereboglobus</taxon>
    </lineage>
</organism>
<feature type="transmembrane region" description="Helical" evidence="11">
    <location>
        <begin position="550"/>
        <end position="575"/>
    </location>
</feature>
<accession>A0A2U8E0X8</accession>
<dbReference type="Proteomes" id="UP000244896">
    <property type="component" value="Chromosome"/>
</dbReference>
<evidence type="ECO:0000256" key="7">
    <source>
        <dbReference type="ARBA" id="ARBA00023053"/>
    </source>
</evidence>
<evidence type="ECO:0000313" key="14">
    <source>
        <dbReference type="Proteomes" id="UP000244896"/>
    </source>
</evidence>
<name>A0A2U8E0X8_9BACT</name>
<dbReference type="InterPro" id="IPR001734">
    <property type="entry name" value="Na/solute_symporter"/>
</dbReference>
<evidence type="ECO:0000256" key="12">
    <source>
        <dbReference type="SAM" id="SignalP"/>
    </source>
</evidence>
<dbReference type="KEGG" id="elut:CKA38_02940"/>
<feature type="transmembrane region" description="Helical" evidence="11">
    <location>
        <begin position="442"/>
        <end position="462"/>
    </location>
</feature>
<feature type="transmembrane region" description="Helical" evidence="11">
    <location>
        <begin position="797"/>
        <end position="816"/>
    </location>
</feature>
<feature type="transmembrane region" description="Helical" evidence="11">
    <location>
        <begin position="371"/>
        <end position="390"/>
    </location>
</feature>
<feature type="transmembrane region" description="Helical" evidence="11">
    <location>
        <begin position="822"/>
        <end position="843"/>
    </location>
</feature>
<evidence type="ECO:0000256" key="5">
    <source>
        <dbReference type="ARBA" id="ARBA00022692"/>
    </source>
</evidence>
<proteinExistence type="inferred from homology"/>
<dbReference type="EMBL" id="CP023004">
    <property type="protein sequence ID" value="AWI08354.1"/>
    <property type="molecule type" value="Genomic_DNA"/>
</dbReference>
<dbReference type="PANTHER" id="PTHR42985">
    <property type="entry name" value="SODIUM-COUPLED MONOCARBOXYLATE TRANSPORTER"/>
    <property type="match status" value="1"/>
</dbReference>
<dbReference type="PANTHER" id="PTHR42985:SF40">
    <property type="entry name" value="LD47995P-RELATED"/>
    <property type="match status" value="1"/>
</dbReference>
<evidence type="ECO:0000313" key="13">
    <source>
        <dbReference type="EMBL" id="AWI08354.1"/>
    </source>
</evidence>
<dbReference type="InterPro" id="IPR051163">
    <property type="entry name" value="Sodium:Solute_Symporter_SSF"/>
</dbReference>
<evidence type="ECO:0000256" key="4">
    <source>
        <dbReference type="ARBA" id="ARBA00022475"/>
    </source>
</evidence>
<evidence type="ECO:0000256" key="1">
    <source>
        <dbReference type="ARBA" id="ARBA00004651"/>
    </source>
</evidence>
<comment type="subcellular location">
    <subcellularLocation>
        <location evidence="1">Cell membrane</location>
        <topology evidence="1">Multi-pass membrane protein</topology>
    </subcellularLocation>
</comment>
<evidence type="ECO:0000256" key="11">
    <source>
        <dbReference type="SAM" id="Phobius"/>
    </source>
</evidence>
<keyword evidence="6 11" id="KW-1133">Transmembrane helix</keyword>
<reference evidence="13 14" key="1">
    <citation type="journal article" date="2018" name="Syst. Appl. Microbiol.">
        <title>Ereboglobus luteus gen. nov. sp. nov. from cockroach guts, and new insights into the oxygen relationship of the genera Opitutus and Didymococcus (Verrucomicrobia: Opitutaceae).</title>
        <authorList>
            <person name="Tegtmeier D."/>
            <person name="Belitz A."/>
            <person name="Radek R."/>
            <person name="Heimerl T."/>
            <person name="Brune A."/>
        </authorList>
    </citation>
    <scope>NUCLEOTIDE SEQUENCE [LARGE SCALE GENOMIC DNA]</scope>
    <source>
        <strain evidence="13 14">Ho45</strain>
    </source>
</reference>
<feature type="chain" id="PRO_5015965517" description="Sodium:solute symporter" evidence="12">
    <location>
        <begin position="28"/>
        <end position="859"/>
    </location>
</feature>
<dbReference type="Gene3D" id="2.120.10.80">
    <property type="entry name" value="Kelch-type beta propeller"/>
    <property type="match status" value="1"/>
</dbReference>
<dbReference type="RefSeq" id="WP_108824161.1">
    <property type="nucleotide sequence ID" value="NZ_CP023004.1"/>
</dbReference>
<keyword evidence="12" id="KW-0732">Signal</keyword>
<evidence type="ECO:0000256" key="9">
    <source>
        <dbReference type="ARBA" id="ARBA00023136"/>
    </source>
</evidence>
<keyword evidence="5 11" id="KW-0812">Transmembrane</keyword>
<feature type="transmembrane region" description="Helical" evidence="11">
    <location>
        <begin position="770"/>
        <end position="790"/>
    </location>
</feature>
<feature type="transmembrane region" description="Helical" evidence="11">
    <location>
        <begin position="739"/>
        <end position="758"/>
    </location>
</feature>
<dbReference type="InterPro" id="IPR056734">
    <property type="entry name" value="NANM"/>
</dbReference>
<gene>
    <name evidence="13" type="ORF">CKA38_02940</name>
</gene>
<feature type="transmembrane region" description="Helical" evidence="11">
    <location>
        <begin position="638"/>
        <end position="663"/>
    </location>
</feature>
<keyword evidence="4" id="KW-1003">Cell membrane</keyword>
<dbReference type="InterPro" id="IPR015915">
    <property type="entry name" value="Kelch-typ_b-propeller"/>
</dbReference>
<feature type="transmembrane region" description="Helical" evidence="11">
    <location>
        <begin position="595"/>
        <end position="617"/>
    </location>
</feature>
<evidence type="ECO:0000256" key="6">
    <source>
        <dbReference type="ARBA" id="ARBA00022989"/>
    </source>
</evidence>
<feature type="transmembrane region" description="Helical" evidence="11">
    <location>
        <begin position="516"/>
        <end position="538"/>
    </location>
</feature>
<dbReference type="GO" id="GO:0006814">
    <property type="term" value="P:sodium ion transport"/>
    <property type="evidence" value="ECO:0007669"/>
    <property type="project" value="UniProtKB-KW"/>
</dbReference>